<dbReference type="Gene3D" id="3.40.50.2000">
    <property type="entry name" value="Glycogen Phosphorylase B"/>
    <property type="match status" value="2"/>
</dbReference>
<dbReference type="Proteomes" id="UP001310022">
    <property type="component" value="Unassembled WGS sequence"/>
</dbReference>
<protein>
    <submittedName>
        <fullName evidence="2">Glycosyl transferase</fullName>
    </submittedName>
</protein>
<dbReference type="Pfam" id="PF00534">
    <property type="entry name" value="Glycos_transf_1"/>
    <property type="match status" value="1"/>
</dbReference>
<dbReference type="EMBL" id="BQKE01000003">
    <property type="protein sequence ID" value="GJM63532.1"/>
    <property type="molecule type" value="Genomic_DNA"/>
</dbReference>
<name>A0AAN4W1U5_9BACT</name>
<keyword evidence="3" id="KW-1185">Reference proteome</keyword>
<accession>A0AAN4W1U5</accession>
<dbReference type="InterPro" id="IPR001296">
    <property type="entry name" value="Glyco_trans_1"/>
</dbReference>
<dbReference type="InterPro" id="IPR050194">
    <property type="entry name" value="Glycosyltransferase_grp1"/>
</dbReference>
<proteinExistence type="predicted"/>
<reference evidence="2 3" key="1">
    <citation type="submission" date="2021-12" db="EMBL/GenBank/DDBJ databases">
        <title>Genome sequencing of bacteria with rrn-lacking chromosome and rrn-plasmid.</title>
        <authorList>
            <person name="Anda M."/>
            <person name="Iwasaki W."/>
        </authorList>
    </citation>
    <scope>NUCLEOTIDE SEQUENCE [LARGE SCALE GENOMIC DNA]</scope>
    <source>
        <strain evidence="2 3">NBRC 15940</strain>
    </source>
</reference>
<dbReference type="GO" id="GO:0016757">
    <property type="term" value="F:glycosyltransferase activity"/>
    <property type="evidence" value="ECO:0007669"/>
    <property type="project" value="InterPro"/>
</dbReference>
<organism evidence="2 3">
    <name type="scientific">Persicobacter diffluens</name>
    <dbReference type="NCBI Taxonomy" id="981"/>
    <lineage>
        <taxon>Bacteria</taxon>
        <taxon>Pseudomonadati</taxon>
        <taxon>Bacteroidota</taxon>
        <taxon>Cytophagia</taxon>
        <taxon>Cytophagales</taxon>
        <taxon>Persicobacteraceae</taxon>
        <taxon>Persicobacter</taxon>
    </lineage>
</organism>
<dbReference type="CDD" id="cd03801">
    <property type="entry name" value="GT4_PimA-like"/>
    <property type="match status" value="1"/>
</dbReference>
<evidence type="ECO:0000313" key="3">
    <source>
        <dbReference type="Proteomes" id="UP001310022"/>
    </source>
</evidence>
<dbReference type="SUPFAM" id="SSF53756">
    <property type="entry name" value="UDP-Glycosyltransferase/glycogen phosphorylase"/>
    <property type="match status" value="1"/>
</dbReference>
<dbReference type="PANTHER" id="PTHR45947">
    <property type="entry name" value="SULFOQUINOVOSYL TRANSFERASE SQD2"/>
    <property type="match status" value="1"/>
</dbReference>
<sequence>MKKILILHNRYLKYGGEDSVLENESKLLKKKYIVDQLIFENKDINSASFIWKGIYNTDSSQLLENKILSFKPDVIHLHNFFYQMSPAVFIIAKKHQVPLMITIHNYRLLCPSALLTKASSPCQLCITQAIPLSGIKHACFKNSRLKTAHLSLILGLHHLNQTFIKGISKFIFLTPFAKRIFQSSHMNIADDQSIVKPNFIEDFGYSEYSKRKNYFLFIGRLSKEKGIPTLLKSLESSNQKVEIIGDGPLKEKVIEASKKYPHLKFHGFQNKDFVSEKLKKCKALIFPSEWYEGLPMTILEAFSTGTPVICGNIDNVKDIVSDGINGLHFQWGNSDDLSQTLNQAELNEEYYLNARKTYLSKYTPEANLQQFESIINELTC</sequence>
<keyword evidence="2" id="KW-0808">Transferase</keyword>
<dbReference type="AlphaFoldDB" id="A0AAN4W1U5"/>
<dbReference type="RefSeq" id="WP_338238686.1">
    <property type="nucleotide sequence ID" value="NZ_BQKE01000003.1"/>
</dbReference>
<dbReference type="PANTHER" id="PTHR45947:SF13">
    <property type="entry name" value="TRANSFERASE"/>
    <property type="match status" value="1"/>
</dbReference>
<gene>
    <name evidence="2" type="ORF">PEDI_40840</name>
</gene>
<feature type="domain" description="Glycosyl transferase family 1" evidence="1">
    <location>
        <begin position="209"/>
        <end position="355"/>
    </location>
</feature>
<evidence type="ECO:0000313" key="2">
    <source>
        <dbReference type="EMBL" id="GJM63532.1"/>
    </source>
</evidence>
<comment type="caution">
    <text evidence="2">The sequence shown here is derived from an EMBL/GenBank/DDBJ whole genome shotgun (WGS) entry which is preliminary data.</text>
</comment>
<evidence type="ECO:0000259" key="1">
    <source>
        <dbReference type="Pfam" id="PF00534"/>
    </source>
</evidence>